<evidence type="ECO:0000313" key="1">
    <source>
        <dbReference type="EMBL" id="MST82368.1"/>
    </source>
</evidence>
<dbReference type="AlphaFoldDB" id="A0A7X2P8V0"/>
<dbReference type="InterPro" id="IPR023833">
    <property type="entry name" value="Signal_pept_SipW-depend-type"/>
</dbReference>
<dbReference type="EMBL" id="VUMV01000005">
    <property type="protein sequence ID" value="MST82368.1"/>
    <property type="molecule type" value="Genomic_DNA"/>
</dbReference>
<dbReference type="NCBIfam" id="TIGR04088">
    <property type="entry name" value="cognate_SipW"/>
    <property type="match status" value="1"/>
</dbReference>
<reference evidence="1 2" key="1">
    <citation type="submission" date="2019-08" db="EMBL/GenBank/DDBJ databases">
        <title>In-depth cultivation of the pig gut microbiome towards novel bacterial diversity and tailored functional studies.</title>
        <authorList>
            <person name="Wylensek D."/>
            <person name="Hitch T.C.A."/>
            <person name="Clavel T."/>
        </authorList>
    </citation>
    <scope>NUCLEOTIDE SEQUENCE [LARGE SCALE GENOMIC DNA]</scope>
    <source>
        <strain evidence="1 2">Oil+RF-744-WCA-WT-13</strain>
    </source>
</reference>
<protein>
    <recommendedName>
        <fullName evidence="3">Alternate signal-mediated exported protein, CPF_0494 family</fullName>
    </recommendedName>
</protein>
<accession>A0A7X2P8V0</accession>
<gene>
    <name evidence="1" type="ORF">FYJ60_08585</name>
</gene>
<sequence length="208" mass="23389">MEVTRRGMKKKRTKEIWMAAGLLAFVILGGTFAYFNTSLSMDNKFQSAEANVYLNELFDPKDQWVPGEEKQKEVRFGNDGKMATVLRARFTPVLTRQDGTADPEAAKGFLLNFSDDFDSSWTKIGDWYYYNKVLAPGQITDITLKSVTISDEIGNDEHHIATDYSQADYDVKIEGELLQSSSATEGAEFLKWGAVPTIEEDTVSWNQG</sequence>
<organism evidence="1 2">
    <name type="scientific">Bilifractor porci</name>
    <dbReference type="NCBI Taxonomy" id="2606636"/>
    <lineage>
        <taxon>Bacteria</taxon>
        <taxon>Bacillati</taxon>
        <taxon>Bacillota</taxon>
        <taxon>Clostridia</taxon>
        <taxon>Lachnospirales</taxon>
        <taxon>Lachnospiraceae</taxon>
        <taxon>Bilifractor</taxon>
    </lineage>
</organism>
<proteinExistence type="predicted"/>
<dbReference type="Proteomes" id="UP000466864">
    <property type="component" value="Unassembled WGS sequence"/>
</dbReference>
<comment type="caution">
    <text evidence="1">The sequence shown here is derived from an EMBL/GenBank/DDBJ whole genome shotgun (WGS) entry which is preliminary data.</text>
</comment>
<evidence type="ECO:0000313" key="2">
    <source>
        <dbReference type="Proteomes" id="UP000466864"/>
    </source>
</evidence>
<keyword evidence="2" id="KW-1185">Reference proteome</keyword>
<name>A0A7X2P8V0_9FIRM</name>
<dbReference type="InterPro" id="IPR024008">
    <property type="entry name" value="BsaA"/>
</dbReference>
<dbReference type="NCBIfam" id="TIGR04090">
    <property type="entry name" value="exp_by_SipW_IV"/>
    <property type="match status" value="1"/>
</dbReference>
<evidence type="ECO:0008006" key="3">
    <source>
        <dbReference type="Google" id="ProtNLM"/>
    </source>
</evidence>